<keyword evidence="1" id="KW-0175">Coiled coil</keyword>
<feature type="coiled-coil region" evidence="1">
    <location>
        <begin position="99"/>
        <end position="136"/>
    </location>
</feature>
<dbReference type="PANTHER" id="PTHR12499">
    <property type="entry name" value="OPTIC ATROPHY 3 PROTEIN OPA3"/>
    <property type="match status" value="1"/>
</dbReference>
<accession>A0AAN7EPB5</accession>
<protein>
    <recommendedName>
        <fullName evidence="4">OPA3-like protein</fullName>
    </recommendedName>
</protein>
<name>A0AAN7EPB5_QUERU</name>
<evidence type="ECO:0008006" key="4">
    <source>
        <dbReference type="Google" id="ProtNLM"/>
    </source>
</evidence>
<evidence type="ECO:0000313" key="2">
    <source>
        <dbReference type="EMBL" id="KAK4576854.1"/>
    </source>
</evidence>
<reference evidence="2 3" key="1">
    <citation type="journal article" date="2023" name="G3 (Bethesda)">
        <title>A haplotype-resolved chromosome-scale genome for Quercus rubra L. provides insights into the genetics of adaptive traits for red oak species.</title>
        <authorList>
            <person name="Kapoor B."/>
            <person name="Jenkins J."/>
            <person name="Schmutz J."/>
            <person name="Zhebentyayeva T."/>
            <person name="Kuelheim C."/>
            <person name="Coggeshall M."/>
            <person name="Heim C."/>
            <person name="Lasky J.R."/>
            <person name="Leites L."/>
            <person name="Islam-Faridi N."/>
            <person name="Romero-Severson J."/>
            <person name="DeLeo V.L."/>
            <person name="Lucas S.M."/>
            <person name="Lazic D."/>
            <person name="Gailing O."/>
            <person name="Carlson J."/>
            <person name="Staton M."/>
        </authorList>
    </citation>
    <scope>NUCLEOTIDE SEQUENCE [LARGE SCALE GENOMIC DNA]</scope>
    <source>
        <strain evidence="2">Pseudo-F2</strain>
    </source>
</reference>
<evidence type="ECO:0000256" key="1">
    <source>
        <dbReference type="SAM" id="Coils"/>
    </source>
</evidence>
<sequence>MVLPLFKLGTLALRTISKPIANRLKKEAGLHPTFRQFIINIAQANHRFTTTVQRRFYGHATNALIRPLDEGRAVQLASELFGELFVFTVAGILLIYEVHRSSRAEARKEEKRKQEMEALKQKNKDLERELEVLKYRQSAQARGYLDFVKLWHAGTLEGHKWGRPSYMNAM</sequence>
<dbReference type="EMBL" id="JAXUIC010000008">
    <property type="protein sequence ID" value="KAK4576854.1"/>
    <property type="molecule type" value="Genomic_DNA"/>
</dbReference>
<comment type="caution">
    <text evidence="2">The sequence shown here is derived from an EMBL/GenBank/DDBJ whole genome shotgun (WGS) entry which is preliminary data.</text>
</comment>
<dbReference type="Proteomes" id="UP001324115">
    <property type="component" value="Unassembled WGS sequence"/>
</dbReference>
<dbReference type="GO" id="GO:0019216">
    <property type="term" value="P:regulation of lipid metabolic process"/>
    <property type="evidence" value="ECO:0007669"/>
    <property type="project" value="TreeGrafter"/>
</dbReference>
<proteinExistence type="predicted"/>
<gene>
    <name evidence="2" type="ORF">RGQ29_027409</name>
</gene>
<organism evidence="2 3">
    <name type="scientific">Quercus rubra</name>
    <name type="common">Northern red oak</name>
    <name type="synonym">Quercus borealis</name>
    <dbReference type="NCBI Taxonomy" id="3512"/>
    <lineage>
        <taxon>Eukaryota</taxon>
        <taxon>Viridiplantae</taxon>
        <taxon>Streptophyta</taxon>
        <taxon>Embryophyta</taxon>
        <taxon>Tracheophyta</taxon>
        <taxon>Spermatophyta</taxon>
        <taxon>Magnoliopsida</taxon>
        <taxon>eudicotyledons</taxon>
        <taxon>Gunneridae</taxon>
        <taxon>Pentapetalae</taxon>
        <taxon>rosids</taxon>
        <taxon>fabids</taxon>
        <taxon>Fagales</taxon>
        <taxon>Fagaceae</taxon>
        <taxon>Quercus</taxon>
    </lineage>
</organism>
<keyword evidence="3" id="KW-1185">Reference proteome</keyword>
<dbReference type="InterPro" id="IPR010754">
    <property type="entry name" value="OPA3-like"/>
</dbReference>
<dbReference type="PANTHER" id="PTHR12499:SF22">
    <property type="entry name" value="OS02G0312500 PROTEIN"/>
    <property type="match status" value="1"/>
</dbReference>
<dbReference type="Pfam" id="PF07047">
    <property type="entry name" value="OPA3"/>
    <property type="match status" value="1"/>
</dbReference>
<dbReference type="AlphaFoldDB" id="A0AAN7EPB5"/>
<dbReference type="GO" id="GO:0005739">
    <property type="term" value="C:mitochondrion"/>
    <property type="evidence" value="ECO:0007669"/>
    <property type="project" value="TreeGrafter"/>
</dbReference>
<evidence type="ECO:0000313" key="3">
    <source>
        <dbReference type="Proteomes" id="UP001324115"/>
    </source>
</evidence>